<name>A0A2R8BB00_9RHOB</name>
<reference evidence="7 8" key="1">
    <citation type="submission" date="2018-03" db="EMBL/GenBank/DDBJ databases">
        <authorList>
            <person name="Keele B.F."/>
        </authorList>
    </citation>
    <scope>NUCLEOTIDE SEQUENCE [LARGE SCALE GENOMIC DNA]</scope>
    <source>
        <strain evidence="7 8">CECT 8599</strain>
    </source>
</reference>
<feature type="domain" description="NnrU" evidence="6">
    <location>
        <begin position="4"/>
        <end position="179"/>
    </location>
</feature>
<dbReference type="GO" id="GO:0016020">
    <property type="term" value="C:membrane"/>
    <property type="evidence" value="ECO:0007669"/>
    <property type="project" value="UniProtKB-SubCell"/>
</dbReference>
<evidence type="ECO:0000256" key="2">
    <source>
        <dbReference type="ARBA" id="ARBA00022692"/>
    </source>
</evidence>
<dbReference type="AlphaFoldDB" id="A0A2R8BB00"/>
<gene>
    <name evidence="7" type="ORF">ASD8599_00973</name>
</gene>
<evidence type="ECO:0000256" key="1">
    <source>
        <dbReference type="ARBA" id="ARBA00004141"/>
    </source>
</evidence>
<feature type="transmembrane region" description="Helical" evidence="5">
    <location>
        <begin position="38"/>
        <end position="60"/>
    </location>
</feature>
<sequence length="181" mass="19825">MLLIILGLILWTGAHYWKRLAPDHRAGFGDKGKLVVTVSSFAAIALMVVGYRAADFIHVWSPPEFFRHINNLLMLIAFFVFGMSATTGRLKGYWRHPMLISVKIWAIAHLLVNGDLAAIILFGGMLAWAVGSVILINKAEPNWTRPEPGPASKDVLLVVITLVTFGVAAGVHVWLGVNPFG</sequence>
<feature type="transmembrane region" description="Helical" evidence="5">
    <location>
        <begin position="72"/>
        <end position="90"/>
    </location>
</feature>
<evidence type="ECO:0000256" key="5">
    <source>
        <dbReference type="SAM" id="Phobius"/>
    </source>
</evidence>
<keyword evidence="2 5" id="KW-0812">Transmembrane</keyword>
<evidence type="ECO:0000313" key="8">
    <source>
        <dbReference type="Proteomes" id="UP000244880"/>
    </source>
</evidence>
<keyword evidence="4 5" id="KW-0472">Membrane</keyword>
<dbReference type="Proteomes" id="UP000244880">
    <property type="component" value="Unassembled WGS sequence"/>
</dbReference>
<keyword evidence="3 5" id="KW-1133">Transmembrane helix</keyword>
<feature type="transmembrane region" description="Helical" evidence="5">
    <location>
        <begin position="110"/>
        <end position="135"/>
    </location>
</feature>
<accession>A0A2R8BB00</accession>
<dbReference type="EMBL" id="OMOR01000001">
    <property type="protein sequence ID" value="SPH20234.1"/>
    <property type="molecule type" value="Genomic_DNA"/>
</dbReference>
<keyword evidence="8" id="KW-1185">Reference proteome</keyword>
<evidence type="ECO:0000256" key="3">
    <source>
        <dbReference type="ARBA" id="ARBA00022989"/>
    </source>
</evidence>
<protein>
    <recommendedName>
        <fullName evidence="6">NnrU domain-containing protein</fullName>
    </recommendedName>
</protein>
<evidence type="ECO:0000256" key="4">
    <source>
        <dbReference type="ARBA" id="ARBA00023136"/>
    </source>
</evidence>
<proteinExistence type="predicted"/>
<evidence type="ECO:0000313" key="7">
    <source>
        <dbReference type="EMBL" id="SPH20234.1"/>
    </source>
</evidence>
<evidence type="ECO:0000259" key="6">
    <source>
        <dbReference type="Pfam" id="PF07298"/>
    </source>
</evidence>
<comment type="subcellular location">
    <subcellularLocation>
        <location evidence="1">Membrane</location>
        <topology evidence="1">Multi-pass membrane protein</topology>
    </subcellularLocation>
</comment>
<organism evidence="7 8">
    <name type="scientific">Ascidiaceihabitans donghaensis</name>
    <dbReference type="NCBI Taxonomy" id="1510460"/>
    <lineage>
        <taxon>Bacteria</taxon>
        <taxon>Pseudomonadati</taxon>
        <taxon>Pseudomonadota</taxon>
        <taxon>Alphaproteobacteria</taxon>
        <taxon>Rhodobacterales</taxon>
        <taxon>Paracoccaceae</taxon>
        <taxon>Ascidiaceihabitans</taxon>
    </lineage>
</organism>
<dbReference type="OrthoDB" id="5293641at2"/>
<dbReference type="InterPro" id="IPR009915">
    <property type="entry name" value="NnrU_dom"/>
</dbReference>
<dbReference type="Pfam" id="PF07298">
    <property type="entry name" value="NnrU"/>
    <property type="match status" value="1"/>
</dbReference>
<feature type="transmembrane region" description="Helical" evidence="5">
    <location>
        <begin position="155"/>
        <end position="175"/>
    </location>
</feature>
<dbReference type="RefSeq" id="WP_108827477.1">
    <property type="nucleotide sequence ID" value="NZ_OMOR01000001.1"/>
</dbReference>